<dbReference type="Gene3D" id="1.10.630.10">
    <property type="entry name" value="Cytochrome P450"/>
    <property type="match status" value="1"/>
</dbReference>
<evidence type="ECO:0000256" key="1">
    <source>
        <dbReference type="ARBA" id="ARBA00001971"/>
    </source>
</evidence>
<feature type="transmembrane region" description="Helical" evidence="11">
    <location>
        <begin position="12"/>
        <end position="32"/>
    </location>
</feature>
<comment type="subcellular location">
    <subcellularLocation>
        <location evidence="2">Membrane</location>
    </subcellularLocation>
</comment>
<evidence type="ECO:0000256" key="8">
    <source>
        <dbReference type="ARBA" id="ARBA00023136"/>
    </source>
</evidence>
<evidence type="ECO:0000256" key="3">
    <source>
        <dbReference type="ARBA" id="ARBA00010617"/>
    </source>
</evidence>
<keyword evidence="13" id="KW-1185">Reference proteome</keyword>
<dbReference type="GO" id="GO:0006805">
    <property type="term" value="P:xenobiotic metabolic process"/>
    <property type="evidence" value="ECO:0007669"/>
    <property type="project" value="TreeGrafter"/>
</dbReference>
<dbReference type="InterPro" id="IPR008069">
    <property type="entry name" value="Cyt_P450_E_grp-I_CYP2D-like"/>
</dbReference>
<evidence type="ECO:0000256" key="11">
    <source>
        <dbReference type="SAM" id="Phobius"/>
    </source>
</evidence>
<dbReference type="PANTHER" id="PTHR24300:SF403">
    <property type="entry name" value="CYTOCHROME P450 306A1"/>
    <property type="match status" value="1"/>
</dbReference>
<dbReference type="GO" id="GO:0006082">
    <property type="term" value="P:organic acid metabolic process"/>
    <property type="evidence" value="ECO:0007669"/>
    <property type="project" value="TreeGrafter"/>
</dbReference>
<keyword evidence="11" id="KW-0812">Transmembrane</keyword>
<keyword evidence="9 10" id="KW-0349">Heme</keyword>
<dbReference type="GO" id="GO:0005737">
    <property type="term" value="C:cytoplasm"/>
    <property type="evidence" value="ECO:0007669"/>
    <property type="project" value="TreeGrafter"/>
</dbReference>
<evidence type="ECO:0000256" key="4">
    <source>
        <dbReference type="ARBA" id="ARBA00022723"/>
    </source>
</evidence>
<dbReference type="InterPro" id="IPR001128">
    <property type="entry name" value="Cyt_P450"/>
</dbReference>
<keyword evidence="11" id="KW-1133">Transmembrane helix</keyword>
<evidence type="ECO:0000313" key="12">
    <source>
        <dbReference type="EMBL" id="KAK2168005.1"/>
    </source>
</evidence>
<keyword evidence="5 10" id="KW-0560">Oxidoreductase</keyword>
<sequence>MTPFGLDLDISVSIPLIWLSSLIVLILCYNYLVKEPWINLPPGPPALPLIGSLPFLGLDIREPLRRMSSRYGDVFTIYLGSKRVVVLNGYDVIKEAFVINERVFSGRPPIYLLRQITDGYGITSTHGSFWSEQRSHVMRVLHDFGFGRPELEERILDEIRFFVPELRKQINEPLDPQLVIQKSVANTMARITFGKRMNYNNPAFVNYLRMMNRSIELLGNNGIITLFPFLRYLPGDLFRIKRLRQDIQYLNSEYERLIEEHKLAVMYGQESADFITVYLNKINEEKDKQMTSFTEKQLRGIIMELFAAGSEGTSTTLTWAIIYMSLNQDIQSRCRAEIDAAIGRDEIPRMQHRPQLSFTEACIMETQRLADVVPLGIPHAATEDVSFRGYFIPKSTMILPNLYSVHMDPKLWPEPDHFKPERFLDDDGKVIRRAELIPFSVGGRLCLGESLAKMELFLYFSVMIQNFQFHLAPGYPVPDTQGKLALTNIPKPFHVLIESR</sequence>
<dbReference type="PANTHER" id="PTHR24300">
    <property type="entry name" value="CYTOCHROME P450 508A4-RELATED"/>
    <property type="match status" value="1"/>
</dbReference>
<dbReference type="PROSITE" id="PS00086">
    <property type="entry name" value="CYTOCHROME_P450"/>
    <property type="match status" value="1"/>
</dbReference>
<dbReference type="InterPro" id="IPR017972">
    <property type="entry name" value="Cyt_P450_CS"/>
</dbReference>
<dbReference type="SUPFAM" id="SSF48264">
    <property type="entry name" value="Cytochrome P450"/>
    <property type="match status" value="1"/>
</dbReference>
<dbReference type="PRINTS" id="PR01686">
    <property type="entry name" value="EP450ICYP2D"/>
</dbReference>
<protein>
    <recommendedName>
        <fullName evidence="14">Cytochrome P450</fullName>
    </recommendedName>
</protein>
<evidence type="ECO:0000313" key="13">
    <source>
        <dbReference type="Proteomes" id="UP001208570"/>
    </source>
</evidence>
<evidence type="ECO:0000256" key="9">
    <source>
        <dbReference type="PIRSR" id="PIRSR602401-1"/>
    </source>
</evidence>
<dbReference type="InterPro" id="IPR036396">
    <property type="entry name" value="Cyt_P450_sf"/>
</dbReference>
<dbReference type="FunFam" id="1.10.630.10:FF:000036">
    <property type="entry name" value="CYtochrome P450 family"/>
    <property type="match status" value="1"/>
</dbReference>
<evidence type="ECO:0000256" key="10">
    <source>
        <dbReference type="RuleBase" id="RU000461"/>
    </source>
</evidence>
<dbReference type="GO" id="GO:0016712">
    <property type="term" value="F:oxidoreductase activity, acting on paired donors, with incorporation or reduction of molecular oxygen, reduced flavin or flavoprotein as one donor, and incorporation of one atom of oxygen"/>
    <property type="evidence" value="ECO:0007669"/>
    <property type="project" value="InterPro"/>
</dbReference>
<dbReference type="GO" id="GO:0016020">
    <property type="term" value="C:membrane"/>
    <property type="evidence" value="ECO:0007669"/>
    <property type="project" value="UniProtKB-SubCell"/>
</dbReference>
<keyword evidence="8 11" id="KW-0472">Membrane</keyword>
<dbReference type="GO" id="GO:0020037">
    <property type="term" value="F:heme binding"/>
    <property type="evidence" value="ECO:0007669"/>
    <property type="project" value="InterPro"/>
</dbReference>
<feature type="binding site" description="axial binding residue" evidence="9">
    <location>
        <position position="446"/>
    </location>
    <ligand>
        <name>heme</name>
        <dbReference type="ChEBI" id="CHEBI:30413"/>
    </ligand>
    <ligandPart>
        <name>Fe</name>
        <dbReference type="ChEBI" id="CHEBI:18248"/>
    </ligandPart>
</feature>
<evidence type="ECO:0000256" key="2">
    <source>
        <dbReference type="ARBA" id="ARBA00004370"/>
    </source>
</evidence>
<gene>
    <name evidence="12" type="ORF">LSH36_21g01012</name>
</gene>
<dbReference type="GO" id="GO:0008395">
    <property type="term" value="F:steroid hydroxylase activity"/>
    <property type="evidence" value="ECO:0007669"/>
    <property type="project" value="TreeGrafter"/>
</dbReference>
<evidence type="ECO:0008006" key="14">
    <source>
        <dbReference type="Google" id="ProtNLM"/>
    </source>
</evidence>
<organism evidence="12 13">
    <name type="scientific">Paralvinella palmiformis</name>
    <dbReference type="NCBI Taxonomy" id="53620"/>
    <lineage>
        <taxon>Eukaryota</taxon>
        <taxon>Metazoa</taxon>
        <taxon>Spiralia</taxon>
        <taxon>Lophotrochozoa</taxon>
        <taxon>Annelida</taxon>
        <taxon>Polychaeta</taxon>
        <taxon>Sedentaria</taxon>
        <taxon>Canalipalpata</taxon>
        <taxon>Terebellida</taxon>
        <taxon>Terebelliformia</taxon>
        <taxon>Alvinellidae</taxon>
        <taxon>Paralvinella</taxon>
    </lineage>
</organism>
<keyword evidence="7 10" id="KW-0503">Monooxygenase</keyword>
<evidence type="ECO:0000256" key="6">
    <source>
        <dbReference type="ARBA" id="ARBA00023004"/>
    </source>
</evidence>
<proteinExistence type="inferred from homology"/>
<evidence type="ECO:0000256" key="7">
    <source>
        <dbReference type="ARBA" id="ARBA00023033"/>
    </source>
</evidence>
<dbReference type="InterPro" id="IPR002401">
    <property type="entry name" value="Cyt_P450_E_grp-I"/>
</dbReference>
<dbReference type="Pfam" id="PF00067">
    <property type="entry name" value="p450"/>
    <property type="match status" value="1"/>
</dbReference>
<dbReference type="PRINTS" id="PR00385">
    <property type="entry name" value="P450"/>
</dbReference>
<dbReference type="EMBL" id="JAODUP010000021">
    <property type="protein sequence ID" value="KAK2168005.1"/>
    <property type="molecule type" value="Genomic_DNA"/>
</dbReference>
<dbReference type="PRINTS" id="PR00463">
    <property type="entry name" value="EP450I"/>
</dbReference>
<comment type="cofactor">
    <cofactor evidence="1 9">
        <name>heme</name>
        <dbReference type="ChEBI" id="CHEBI:30413"/>
    </cofactor>
</comment>
<comment type="caution">
    <text evidence="12">The sequence shown here is derived from an EMBL/GenBank/DDBJ whole genome shotgun (WGS) entry which is preliminary data.</text>
</comment>
<accession>A0AAD9KBF4</accession>
<dbReference type="AlphaFoldDB" id="A0AAD9KBF4"/>
<keyword evidence="6 9" id="KW-0408">Iron</keyword>
<dbReference type="Proteomes" id="UP001208570">
    <property type="component" value="Unassembled WGS sequence"/>
</dbReference>
<dbReference type="GO" id="GO:0005506">
    <property type="term" value="F:iron ion binding"/>
    <property type="evidence" value="ECO:0007669"/>
    <property type="project" value="InterPro"/>
</dbReference>
<evidence type="ECO:0000256" key="5">
    <source>
        <dbReference type="ARBA" id="ARBA00023002"/>
    </source>
</evidence>
<name>A0AAD9KBF4_9ANNE</name>
<comment type="similarity">
    <text evidence="3 10">Belongs to the cytochrome P450 family.</text>
</comment>
<reference evidence="12" key="1">
    <citation type="journal article" date="2023" name="Mol. Biol. Evol.">
        <title>Third-Generation Sequencing Reveals the Adaptive Role of the Epigenome in Three Deep-Sea Polychaetes.</title>
        <authorList>
            <person name="Perez M."/>
            <person name="Aroh O."/>
            <person name="Sun Y."/>
            <person name="Lan Y."/>
            <person name="Juniper S.K."/>
            <person name="Young C.R."/>
            <person name="Angers B."/>
            <person name="Qian P.Y."/>
        </authorList>
    </citation>
    <scope>NUCLEOTIDE SEQUENCE</scope>
    <source>
        <strain evidence="12">P08H-3</strain>
    </source>
</reference>
<dbReference type="InterPro" id="IPR050182">
    <property type="entry name" value="Cytochrome_P450_fam2"/>
</dbReference>
<keyword evidence="4 9" id="KW-0479">Metal-binding</keyword>